<feature type="chain" id="PRO_5020323466" description="Outer membrane protein beta-barrel domain-containing protein" evidence="1">
    <location>
        <begin position="21"/>
        <end position="186"/>
    </location>
</feature>
<evidence type="ECO:0000313" key="3">
    <source>
        <dbReference type="Proteomes" id="UP000295438"/>
    </source>
</evidence>
<proteinExistence type="predicted"/>
<accession>A0A4V3ASH1</accession>
<dbReference type="EMBL" id="SMUW01000019">
    <property type="protein sequence ID" value="TDK50512.1"/>
    <property type="molecule type" value="Genomic_DNA"/>
</dbReference>
<comment type="caution">
    <text evidence="2">The sequence shown here is derived from an EMBL/GenBank/DDBJ whole genome shotgun (WGS) entry which is preliminary data.</text>
</comment>
<protein>
    <recommendedName>
        <fullName evidence="4">Outer membrane protein beta-barrel domain-containing protein</fullName>
    </recommendedName>
</protein>
<feature type="signal peptide" evidence="1">
    <location>
        <begin position="1"/>
        <end position="20"/>
    </location>
</feature>
<keyword evidence="3" id="KW-1185">Reference proteome</keyword>
<dbReference type="AlphaFoldDB" id="A0A4V3ASH1"/>
<sequence>MKKLIFIFFVSLITTLNIQAQTEKPLRKGFTAGVSLNGSVLHFTEGMSEDPTQGGISLPNLKMGWFVSPRTAIYVNTVGQIYESEGVDRSFEGIIPSIQYWATDKWWISGGYGASLDMRALYESEANSKKSEWGKGVLISTGYEVLQRKKWALDIQSRLYMGRVTRSEGGNLDATNFSLGVGITLF</sequence>
<keyword evidence="1" id="KW-0732">Signal</keyword>
<evidence type="ECO:0000313" key="2">
    <source>
        <dbReference type="EMBL" id="TDK50512.1"/>
    </source>
</evidence>
<evidence type="ECO:0000256" key="1">
    <source>
        <dbReference type="SAM" id="SignalP"/>
    </source>
</evidence>
<name>A0A4V3ASH1_9BACT</name>
<gene>
    <name evidence="2" type="ORF">E1898_01075</name>
</gene>
<dbReference type="RefSeq" id="WP_133389496.1">
    <property type="nucleotide sequence ID" value="NZ_SMUW01000019.1"/>
</dbReference>
<reference evidence="2 3" key="1">
    <citation type="submission" date="2019-03" db="EMBL/GenBank/DDBJ databases">
        <title>Algoriphagus aquimaris sp. nov., isolated form marine sediment in Pohang, Korea.</title>
        <authorList>
            <person name="Kim J."/>
            <person name="Yoon S.-H."/>
            <person name="Lee S.-S."/>
        </authorList>
    </citation>
    <scope>NUCLEOTIDE SEQUENCE [LARGE SCALE GENOMIC DNA]</scope>
    <source>
        <strain evidence="2 3">F21</strain>
    </source>
</reference>
<evidence type="ECO:0008006" key="4">
    <source>
        <dbReference type="Google" id="ProtNLM"/>
    </source>
</evidence>
<dbReference type="Proteomes" id="UP000295438">
    <property type="component" value="Unassembled WGS sequence"/>
</dbReference>
<organism evidence="2 3">
    <name type="scientific">Algoriphagus formosus</name>
    <dbReference type="NCBI Taxonomy" id="2007308"/>
    <lineage>
        <taxon>Bacteria</taxon>
        <taxon>Pseudomonadati</taxon>
        <taxon>Bacteroidota</taxon>
        <taxon>Cytophagia</taxon>
        <taxon>Cytophagales</taxon>
        <taxon>Cyclobacteriaceae</taxon>
        <taxon>Algoriphagus</taxon>
    </lineage>
</organism>